<sequence length="155" mass="17656">MRHIVKADLLHFLDSPCGRTARRRTGDGSETGKTSDLSAPSAASRPSQTTKREKLEQPPSPHWRERLDEREKHRDQRTDTAKDLPLGDKSWDRTVTSELGCRPSASLDRKRKLERDSFMKVKKMATPTSWLSGNTLPWALRERDGLSDKGEQLHP</sequence>
<keyword evidence="3" id="KW-1185">Reference proteome</keyword>
<feature type="compositionally biased region" description="Basic and acidic residues" evidence="1">
    <location>
        <begin position="50"/>
        <end position="92"/>
    </location>
</feature>
<name>A0AAD3R343_LATJO</name>
<accession>A0AAD3R343</accession>
<feature type="region of interest" description="Disordered" evidence="1">
    <location>
        <begin position="16"/>
        <end position="96"/>
    </location>
</feature>
<dbReference type="Proteomes" id="UP001279410">
    <property type="component" value="Unassembled WGS sequence"/>
</dbReference>
<gene>
    <name evidence="2" type="ORF">AKAME5_000613300</name>
</gene>
<dbReference type="EMBL" id="BRZM01000017">
    <property type="protein sequence ID" value="GLD53371.1"/>
    <property type="molecule type" value="Genomic_DNA"/>
</dbReference>
<evidence type="ECO:0000313" key="2">
    <source>
        <dbReference type="EMBL" id="GLD53371.1"/>
    </source>
</evidence>
<organism evidence="2 3">
    <name type="scientific">Lates japonicus</name>
    <name type="common">Japanese lates</name>
    <dbReference type="NCBI Taxonomy" id="270547"/>
    <lineage>
        <taxon>Eukaryota</taxon>
        <taxon>Metazoa</taxon>
        <taxon>Chordata</taxon>
        <taxon>Craniata</taxon>
        <taxon>Vertebrata</taxon>
        <taxon>Euteleostomi</taxon>
        <taxon>Actinopterygii</taxon>
        <taxon>Neopterygii</taxon>
        <taxon>Teleostei</taxon>
        <taxon>Neoteleostei</taxon>
        <taxon>Acanthomorphata</taxon>
        <taxon>Carangaria</taxon>
        <taxon>Carangaria incertae sedis</taxon>
        <taxon>Centropomidae</taxon>
        <taxon>Lates</taxon>
    </lineage>
</organism>
<proteinExistence type="predicted"/>
<reference evidence="2" key="1">
    <citation type="submission" date="2022-08" db="EMBL/GenBank/DDBJ databases">
        <title>Genome sequencing of akame (Lates japonicus).</title>
        <authorList>
            <person name="Hashiguchi Y."/>
            <person name="Takahashi H."/>
        </authorList>
    </citation>
    <scope>NUCLEOTIDE SEQUENCE</scope>
    <source>
        <strain evidence="2">Kochi</strain>
    </source>
</reference>
<comment type="caution">
    <text evidence="2">The sequence shown here is derived from an EMBL/GenBank/DDBJ whole genome shotgun (WGS) entry which is preliminary data.</text>
</comment>
<dbReference type="AlphaFoldDB" id="A0AAD3R343"/>
<protein>
    <submittedName>
        <fullName evidence="2">Uncharacterized protein</fullName>
    </submittedName>
</protein>
<evidence type="ECO:0000256" key="1">
    <source>
        <dbReference type="SAM" id="MobiDB-lite"/>
    </source>
</evidence>
<evidence type="ECO:0000313" key="3">
    <source>
        <dbReference type="Proteomes" id="UP001279410"/>
    </source>
</evidence>